<proteinExistence type="inferred from homology"/>
<comment type="caution">
    <text evidence="5">The sequence shown here is derived from an EMBL/GenBank/DDBJ whole genome shotgun (WGS) entry which is preliminary data.</text>
</comment>
<dbReference type="InterPro" id="IPR008146">
    <property type="entry name" value="Gln_synth_cat_dom"/>
</dbReference>
<reference evidence="5 6" key="1">
    <citation type="submission" date="2018-07" db="EMBL/GenBank/DDBJ databases">
        <title>Genomic Encyclopedia of Type Strains, Phase III (KMG-III): the genomes of soil and plant-associated and newly described type strains.</title>
        <authorList>
            <person name="Whitman W."/>
        </authorList>
    </citation>
    <scope>NUCLEOTIDE SEQUENCE [LARGE SCALE GENOMIC DNA]</scope>
    <source>
        <strain evidence="5 6">CECT 8488</strain>
    </source>
</reference>
<dbReference type="RefSeq" id="WP_115938959.1">
    <property type="nucleotide sequence ID" value="NZ_QRDW01000014.1"/>
</dbReference>
<dbReference type="PROSITE" id="PS51987">
    <property type="entry name" value="GS_CATALYTIC"/>
    <property type="match status" value="1"/>
</dbReference>
<name>A0A3D9H6S9_9PROT</name>
<dbReference type="GO" id="GO:0004356">
    <property type="term" value="F:glutamine synthetase activity"/>
    <property type="evidence" value="ECO:0007669"/>
    <property type="project" value="InterPro"/>
</dbReference>
<dbReference type="AlphaFoldDB" id="A0A3D9H6S9"/>
<dbReference type="OrthoDB" id="9807095at2"/>
<dbReference type="PANTHER" id="PTHR43785">
    <property type="entry name" value="GAMMA-GLUTAMYLPUTRESCINE SYNTHETASE"/>
    <property type="match status" value="1"/>
</dbReference>
<evidence type="ECO:0000259" key="4">
    <source>
        <dbReference type="PROSITE" id="PS51987"/>
    </source>
</evidence>
<sequence length="448" mass="49282">MSSLELKWLEANPDVNHVTAGVCDLNGILRGKRYPVEQAKKILSEPARMPETVLHSDIWGQDVWENSWALDSGDADSMCSYTGRGILPVGWTTVPHVFLPLWLLDDAGKPFKGDPRGSLAAVQERYAEKGLRPVVAMELEFYLYSLENGKPLPPRQPGRAGRTDVCSVLGLDQLEQLEGFFNAVYEACAAQGIPADTAISENGAGQYEVNLCHVADPLRAADDALFFKRLVRGIAQKFGCGATFMAKPYGDQAGSSMHVHFSLIDEAGKNLFDDGPEKGSMLMKHAVGGMLRALPEMTLIYAPHLNSYRRLKPHALAPVHVSWGYDNRTAAIRIPGGPAEARRIEHRVAGADANPYLVLAAHLGAALEGIEQEIRPGAPIDGWSYEEDHPQLPTEWSTAIDLFADGETVRRVFDERLYVMMANLKRHEMAEMAKQVSDVEYDAYLGSV</sequence>
<dbReference type="EMBL" id="QRDW01000014">
    <property type="protein sequence ID" value="RED44656.1"/>
    <property type="molecule type" value="Genomic_DNA"/>
</dbReference>
<evidence type="ECO:0000256" key="3">
    <source>
        <dbReference type="RuleBase" id="RU000384"/>
    </source>
</evidence>
<comment type="similarity">
    <text evidence="2 3">Belongs to the glutamine synthetase family.</text>
</comment>
<dbReference type="Proteomes" id="UP000256845">
    <property type="component" value="Unassembled WGS sequence"/>
</dbReference>
<gene>
    <name evidence="5" type="ORF">DFP90_11418</name>
</gene>
<dbReference type="SMART" id="SM01230">
    <property type="entry name" value="Gln-synt_C"/>
    <property type="match status" value="1"/>
</dbReference>
<feature type="domain" description="GS catalytic" evidence="4">
    <location>
        <begin position="115"/>
        <end position="448"/>
    </location>
</feature>
<dbReference type="InterPro" id="IPR014746">
    <property type="entry name" value="Gln_synth/guanido_kin_cat_dom"/>
</dbReference>
<dbReference type="PANTHER" id="PTHR43785:SF12">
    <property type="entry name" value="TYPE-1 GLUTAMINE SYNTHETASE 2"/>
    <property type="match status" value="1"/>
</dbReference>
<evidence type="ECO:0000313" key="5">
    <source>
        <dbReference type="EMBL" id="RED44656.1"/>
    </source>
</evidence>
<evidence type="ECO:0000256" key="2">
    <source>
        <dbReference type="PROSITE-ProRule" id="PRU01331"/>
    </source>
</evidence>
<organism evidence="5 6">
    <name type="scientific">Aestuariispira insulae</name>
    <dbReference type="NCBI Taxonomy" id="1461337"/>
    <lineage>
        <taxon>Bacteria</taxon>
        <taxon>Pseudomonadati</taxon>
        <taxon>Pseudomonadota</taxon>
        <taxon>Alphaproteobacteria</taxon>
        <taxon>Rhodospirillales</taxon>
        <taxon>Kiloniellaceae</taxon>
        <taxon>Aestuariispira</taxon>
    </lineage>
</organism>
<keyword evidence="1 5" id="KW-0436">Ligase</keyword>
<dbReference type="GO" id="GO:0006598">
    <property type="term" value="P:polyamine catabolic process"/>
    <property type="evidence" value="ECO:0007669"/>
    <property type="project" value="TreeGrafter"/>
</dbReference>
<keyword evidence="6" id="KW-1185">Reference proteome</keyword>
<accession>A0A3D9H6S9</accession>
<dbReference type="Pfam" id="PF00120">
    <property type="entry name" value="Gln-synt_C"/>
    <property type="match status" value="1"/>
</dbReference>
<dbReference type="GO" id="GO:0006542">
    <property type="term" value="P:glutamine biosynthetic process"/>
    <property type="evidence" value="ECO:0007669"/>
    <property type="project" value="TreeGrafter"/>
</dbReference>
<dbReference type="SUPFAM" id="SSF55931">
    <property type="entry name" value="Glutamine synthetase/guanido kinase"/>
    <property type="match status" value="1"/>
</dbReference>
<protein>
    <submittedName>
        <fullName evidence="5">Glutamate--putrescine ligase</fullName>
    </submittedName>
</protein>
<evidence type="ECO:0000256" key="1">
    <source>
        <dbReference type="ARBA" id="ARBA00022598"/>
    </source>
</evidence>
<evidence type="ECO:0000313" key="6">
    <source>
        <dbReference type="Proteomes" id="UP000256845"/>
    </source>
</evidence>
<dbReference type="Gene3D" id="3.30.590.10">
    <property type="entry name" value="Glutamine synthetase/guanido kinase, catalytic domain"/>
    <property type="match status" value="1"/>
</dbReference>